<proteinExistence type="predicted"/>
<dbReference type="EMBL" id="SJPL01000001">
    <property type="protein sequence ID" value="TWT67804.1"/>
    <property type="molecule type" value="Genomic_DNA"/>
</dbReference>
<dbReference type="Proteomes" id="UP000317238">
    <property type="component" value="Unassembled WGS sequence"/>
</dbReference>
<comment type="caution">
    <text evidence="5">The sequence shown here is derived from an EMBL/GenBank/DDBJ whole genome shotgun (WGS) entry which is preliminary data.</text>
</comment>
<sequence>MNGTKLITASCVWIAMTGVNVCGEIVTLALIEDTYIDGSTILGGNNDNHGSSTAFSASRNAHLWSDTLIRPVDVFGSGPSQVGINDVIHRAQLHVWLDLSWGNPTNTFSLYQLNSDWSESTVTSNSYGRVTQNATGGPIDTLAGPTTNPYSTDTEYVFDVTISLQDWQSGGSNFGWGLTATGARNEFFSSESNNTSRRPSLVIDASAVPEPTGSAFLLALTIAGGVRAHKMRRRFGSA</sequence>
<dbReference type="NCBIfam" id="NF033679">
    <property type="entry name" value="DNRLRE_dom"/>
    <property type="match status" value="1"/>
</dbReference>
<dbReference type="AlphaFoldDB" id="A0A5C5XY44"/>
<evidence type="ECO:0000256" key="1">
    <source>
        <dbReference type="ARBA" id="ARBA00004613"/>
    </source>
</evidence>
<name>A0A5C5XY44_9PLAN</name>
<evidence type="ECO:0000256" key="3">
    <source>
        <dbReference type="ARBA" id="ARBA00022729"/>
    </source>
</evidence>
<dbReference type="RefSeq" id="WP_197203179.1">
    <property type="nucleotide sequence ID" value="NZ_SJPL01000001.1"/>
</dbReference>
<dbReference type="InterPro" id="IPR055372">
    <property type="entry name" value="CBM96"/>
</dbReference>
<accession>A0A5C5XY44</accession>
<dbReference type="GO" id="GO:0005576">
    <property type="term" value="C:extracellular region"/>
    <property type="evidence" value="ECO:0007669"/>
    <property type="project" value="UniProtKB-SubCell"/>
</dbReference>
<protein>
    <recommendedName>
        <fullName evidence="4">Carbohydrate-binding module family 96 domain-containing protein</fullName>
    </recommendedName>
</protein>
<evidence type="ECO:0000259" key="4">
    <source>
        <dbReference type="Pfam" id="PF24517"/>
    </source>
</evidence>
<evidence type="ECO:0000313" key="6">
    <source>
        <dbReference type="Proteomes" id="UP000317238"/>
    </source>
</evidence>
<comment type="subcellular location">
    <subcellularLocation>
        <location evidence="1">Secreted</location>
    </subcellularLocation>
</comment>
<feature type="domain" description="Carbohydrate-binding module family 96" evidence="4">
    <location>
        <begin position="26"/>
        <end position="203"/>
    </location>
</feature>
<keyword evidence="6" id="KW-1185">Reference proteome</keyword>
<evidence type="ECO:0000313" key="5">
    <source>
        <dbReference type="EMBL" id="TWT67804.1"/>
    </source>
</evidence>
<keyword evidence="3" id="KW-0732">Signal</keyword>
<gene>
    <name evidence="5" type="ORF">Pan14r_00410</name>
</gene>
<dbReference type="Pfam" id="PF24517">
    <property type="entry name" value="CBM96"/>
    <property type="match status" value="1"/>
</dbReference>
<organism evidence="5 6">
    <name type="scientific">Crateriforma conspicua</name>
    <dbReference type="NCBI Taxonomy" id="2527996"/>
    <lineage>
        <taxon>Bacteria</taxon>
        <taxon>Pseudomonadati</taxon>
        <taxon>Planctomycetota</taxon>
        <taxon>Planctomycetia</taxon>
        <taxon>Planctomycetales</taxon>
        <taxon>Planctomycetaceae</taxon>
        <taxon>Crateriforma</taxon>
    </lineage>
</organism>
<keyword evidence="2" id="KW-0964">Secreted</keyword>
<evidence type="ECO:0000256" key="2">
    <source>
        <dbReference type="ARBA" id="ARBA00022525"/>
    </source>
</evidence>
<reference evidence="5 6" key="1">
    <citation type="submission" date="2019-02" db="EMBL/GenBank/DDBJ databases">
        <title>Deep-cultivation of Planctomycetes and their phenomic and genomic characterization uncovers novel biology.</title>
        <authorList>
            <person name="Wiegand S."/>
            <person name="Jogler M."/>
            <person name="Boedeker C."/>
            <person name="Pinto D."/>
            <person name="Vollmers J."/>
            <person name="Rivas-Marin E."/>
            <person name="Kohn T."/>
            <person name="Peeters S.H."/>
            <person name="Heuer A."/>
            <person name="Rast P."/>
            <person name="Oberbeckmann S."/>
            <person name="Bunk B."/>
            <person name="Jeske O."/>
            <person name="Meyerdierks A."/>
            <person name="Storesund J.E."/>
            <person name="Kallscheuer N."/>
            <person name="Luecker S."/>
            <person name="Lage O.M."/>
            <person name="Pohl T."/>
            <person name="Merkel B.J."/>
            <person name="Hornburger P."/>
            <person name="Mueller R.-W."/>
            <person name="Bruemmer F."/>
            <person name="Labrenz M."/>
            <person name="Spormann A.M."/>
            <person name="Op Den Camp H."/>
            <person name="Overmann J."/>
            <person name="Amann R."/>
            <person name="Jetten M.S.M."/>
            <person name="Mascher T."/>
            <person name="Medema M.H."/>
            <person name="Devos D.P."/>
            <person name="Kaster A.-K."/>
            <person name="Ovreas L."/>
            <person name="Rohde M."/>
            <person name="Galperin M.Y."/>
            <person name="Jogler C."/>
        </authorList>
    </citation>
    <scope>NUCLEOTIDE SEQUENCE [LARGE SCALE GENOMIC DNA]</scope>
    <source>
        <strain evidence="5 6">Pan14r</strain>
    </source>
</reference>